<dbReference type="EMBL" id="UINC01023429">
    <property type="protein sequence ID" value="SVA95069.1"/>
    <property type="molecule type" value="Genomic_DNA"/>
</dbReference>
<protein>
    <submittedName>
        <fullName evidence="1">Uncharacterized protein</fullName>
    </submittedName>
</protein>
<organism evidence="1">
    <name type="scientific">marine metagenome</name>
    <dbReference type="NCBI Taxonomy" id="408172"/>
    <lineage>
        <taxon>unclassified sequences</taxon>
        <taxon>metagenomes</taxon>
        <taxon>ecological metagenomes</taxon>
    </lineage>
</organism>
<evidence type="ECO:0000313" key="1">
    <source>
        <dbReference type="EMBL" id="SVA95069.1"/>
    </source>
</evidence>
<proteinExistence type="predicted"/>
<accession>A0A382A0X6</accession>
<gene>
    <name evidence="1" type="ORF">METZ01_LOCUS147923</name>
</gene>
<name>A0A382A0X6_9ZZZZ</name>
<sequence length="45" mass="5141">MKKLDNGRLTSRTTRTIPPLKISKKVIALVKKDTDRKKFINSRGS</sequence>
<dbReference type="AlphaFoldDB" id="A0A382A0X6"/>
<reference evidence="1" key="1">
    <citation type="submission" date="2018-05" db="EMBL/GenBank/DDBJ databases">
        <authorList>
            <person name="Lanie J.A."/>
            <person name="Ng W.-L."/>
            <person name="Kazmierczak K.M."/>
            <person name="Andrzejewski T.M."/>
            <person name="Davidsen T.M."/>
            <person name="Wayne K.J."/>
            <person name="Tettelin H."/>
            <person name="Glass J.I."/>
            <person name="Rusch D."/>
            <person name="Podicherti R."/>
            <person name="Tsui H.-C.T."/>
            <person name="Winkler M.E."/>
        </authorList>
    </citation>
    <scope>NUCLEOTIDE SEQUENCE</scope>
</reference>